<protein>
    <submittedName>
        <fullName evidence="2">Uncharacterized protein LOC110409782</fullName>
    </submittedName>
</protein>
<name>A0A6J0ZJA5_9ROSI</name>
<gene>
    <name evidence="2" type="primary">LOC110409782</name>
</gene>
<evidence type="ECO:0000313" key="1">
    <source>
        <dbReference type="Proteomes" id="UP000504621"/>
    </source>
</evidence>
<dbReference type="Proteomes" id="UP000504621">
    <property type="component" value="Unplaced"/>
</dbReference>
<evidence type="ECO:0000313" key="2">
    <source>
        <dbReference type="RefSeq" id="XP_021274921.1"/>
    </source>
</evidence>
<sequence length="101" mass="11688">MGGNWFMIWFRGNVLETKIQRPYEELFGKLWFRDRVIGKAVKAKGRAGGIISMWQVSFFQLEESIDHKNFLLLIGIVKGTNEICGFDNIYAPNDEGEMNRV</sequence>
<organism evidence="1 2">
    <name type="scientific">Herrania umbratica</name>
    <dbReference type="NCBI Taxonomy" id="108875"/>
    <lineage>
        <taxon>Eukaryota</taxon>
        <taxon>Viridiplantae</taxon>
        <taxon>Streptophyta</taxon>
        <taxon>Embryophyta</taxon>
        <taxon>Tracheophyta</taxon>
        <taxon>Spermatophyta</taxon>
        <taxon>Magnoliopsida</taxon>
        <taxon>eudicotyledons</taxon>
        <taxon>Gunneridae</taxon>
        <taxon>Pentapetalae</taxon>
        <taxon>rosids</taxon>
        <taxon>malvids</taxon>
        <taxon>Malvales</taxon>
        <taxon>Malvaceae</taxon>
        <taxon>Byttnerioideae</taxon>
        <taxon>Herrania</taxon>
    </lineage>
</organism>
<proteinExistence type="predicted"/>
<dbReference type="AlphaFoldDB" id="A0A6J0ZJA5"/>
<reference evidence="2" key="1">
    <citation type="submission" date="2025-08" db="UniProtKB">
        <authorList>
            <consortium name="RefSeq"/>
        </authorList>
    </citation>
    <scope>IDENTIFICATION</scope>
    <source>
        <tissue evidence="2">Leaf</tissue>
    </source>
</reference>
<dbReference type="GeneID" id="110409782"/>
<accession>A0A6J0ZJA5</accession>
<dbReference type="OrthoDB" id="1750980at2759"/>
<keyword evidence="1" id="KW-1185">Reference proteome</keyword>
<dbReference type="RefSeq" id="XP_021274921.1">
    <property type="nucleotide sequence ID" value="XM_021419246.1"/>
</dbReference>